<organism evidence="2 3">
    <name type="scientific">Panacibacter ginsenosidivorans</name>
    <dbReference type="NCBI Taxonomy" id="1813871"/>
    <lineage>
        <taxon>Bacteria</taxon>
        <taxon>Pseudomonadati</taxon>
        <taxon>Bacteroidota</taxon>
        <taxon>Chitinophagia</taxon>
        <taxon>Chitinophagales</taxon>
        <taxon>Chitinophagaceae</taxon>
        <taxon>Panacibacter</taxon>
    </lineage>
</organism>
<feature type="chain" id="PRO_5022883822" evidence="1">
    <location>
        <begin position="24"/>
        <end position="179"/>
    </location>
</feature>
<dbReference type="KEGG" id="pgin:FRZ67_16125"/>
<proteinExistence type="predicted"/>
<dbReference type="Proteomes" id="UP000321533">
    <property type="component" value="Chromosome"/>
</dbReference>
<dbReference type="AlphaFoldDB" id="A0A5B8VDN5"/>
<dbReference type="RefSeq" id="WP_147191100.1">
    <property type="nucleotide sequence ID" value="NZ_CP042435.1"/>
</dbReference>
<gene>
    <name evidence="2" type="ORF">FRZ67_16125</name>
</gene>
<name>A0A5B8VDN5_9BACT</name>
<dbReference type="Gene3D" id="3.10.450.360">
    <property type="match status" value="1"/>
</dbReference>
<reference evidence="2 3" key="1">
    <citation type="journal article" date="2016" name="Int. J. Syst. Evol. Microbiol.">
        <title>Panacibacter ginsenosidivorans gen. nov., sp. nov., with ginsenoside converting activity isolated from soil of a ginseng field.</title>
        <authorList>
            <person name="Siddiqi M.Z."/>
            <person name="Muhammad Shafi S."/>
            <person name="Choi K.D."/>
            <person name="Im W.T."/>
        </authorList>
    </citation>
    <scope>NUCLEOTIDE SEQUENCE [LARGE SCALE GENOMIC DNA]</scope>
    <source>
        <strain evidence="2 3">Gsoil1550</strain>
    </source>
</reference>
<accession>A0A5B8VDN5</accession>
<evidence type="ECO:0000313" key="2">
    <source>
        <dbReference type="EMBL" id="QEC68756.1"/>
    </source>
</evidence>
<evidence type="ECO:0000256" key="1">
    <source>
        <dbReference type="SAM" id="SignalP"/>
    </source>
</evidence>
<feature type="signal peptide" evidence="1">
    <location>
        <begin position="1"/>
        <end position="23"/>
    </location>
</feature>
<dbReference type="OrthoDB" id="678457at2"/>
<dbReference type="SUPFAM" id="SSF160574">
    <property type="entry name" value="BT0923-like"/>
    <property type="match status" value="1"/>
</dbReference>
<dbReference type="EMBL" id="CP042435">
    <property type="protein sequence ID" value="QEC68756.1"/>
    <property type="molecule type" value="Genomic_DNA"/>
</dbReference>
<evidence type="ECO:0000313" key="3">
    <source>
        <dbReference type="Proteomes" id="UP000321533"/>
    </source>
</evidence>
<sequence>MKNTIKTFTVIAAMFLVNYNATAQTAASNPYDNTLSLNLQHANATGGDEEKNSHVFDNIHPRALENFQKSFKDVSSEKWTKNGESYFASFTKDSVFTRVDYNKKGRWLETIRYYDQKKLPGDANYMIKKGYSDYSVLGVAEVSFDDVPVYLVHIQNESHFKIVGIYEGEMTEVESHKRW</sequence>
<protein>
    <submittedName>
        <fullName evidence="2">Uncharacterized protein</fullName>
    </submittedName>
</protein>
<keyword evidence="3" id="KW-1185">Reference proteome</keyword>
<keyword evidence="1" id="KW-0732">Signal</keyword>